<feature type="domain" description="Transposase IS116/IS110/IS902 C-terminal" evidence="2">
    <location>
        <begin position="297"/>
        <end position="375"/>
    </location>
</feature>
<dbReference type="PANTHER" id="PTHR33055">
    <property type="entry name" value="TRANSPOSASE FOR INSERTION SEQUENCE ELEMENT IS1111A"/>
    <property type="match status" value="1"/>
</dbReference>
<dbReference type="Pfam" id="PF01548">
    <property type="entry name" value="DEDD_Tnp_IS110"/>
    <property type="match status" value="1"/>
</dbReference>
<evidence type="ECO:0000259" key="1">
    <source>
        <dbReference type="Pfam" id="PF01548"/>
    </source>
</evidence>
<dbReference type="Pfam" id="PF02371">
    <property type="entry name" value="Transposase_20"/>
    <property type="match status" value="1"/>
</dbReference>
<dbReference type="InterPro" id="IPR002525">
    <property type="entry name" value="Transp_IS110-like_N"/>
</dbReference>
<proteinExistence type="predicted"/>
<dbReference type="PANTHER" id="PTHR33055:SF15">
    <property type="entry name" value="TRANSPOSASE-RELATED"/>
    <property type="match status" value="1"/>
</dbReference>
<dbReference type="EMBL" id="CP114883">
    <property type="protein sequence ID" value="WBB06395.1"/>
    <property type="molecule type" value="Genomic_DNA"/>
</dbReference>
<evidence type="ECO:0000259" key="2">
    <source>
        <dbReference type="Pfam" id="PF02371"/>
    </source>
</evidence>
<accession>A0ABY7M2B9</accession>
<dbReference type="Gene3D" id="1.10.287.4070">
    <property type="match status" value="1"/>
</dbReference>
<dbReference type="InterPro" id="IPR047650">
    <property type="entry name" value="Transpos_IS110"/>
</dbReference>
<evidence type="ECO:0000313" key="3">
    <source>
        <dbReference type="EMBL" id="WBB06395.1"/>
    </source>
</evidence>
<sequence>MLSKYVGHKMSSIENEITKTRNHSRQRGNMMRTVFGIDVSKASSEVAIVINGEKIHGYTMPNDAIGFTRLLDDLKTVQKPEIIFEATGVYSRRLQAFLEENGYAYTQLNPLEDKKQLDSLRVRKTDKIDAETLAISQFVLNRKPTYIQEEVYQELRDLSRFYQNLTEDIVRTKNRLHKVLQVTFPEMENILSTPTREQYWNLVMTFPYKDFVLELSKDELLEGIRQSTSKRISDKRVAYLAQKLAALANQSYCAVKKNSPILEEIRYYAKELLRLSEQRQAVLEQMVELAQPLPEYEILLSIPGIAETTATSMIGELEDIRRFQSANQINAFIGIDLRHYESGNFLVKEHITKRGNPYARKILFKCIHNIAAASHTNHCHIEDFYEKRKRQSQTTSTKPHTIASIHRLIRTMYYLITHNKLYDYTSTQNR</sequence>
<organism evidence="3 4">
    <name type="scientific">Streptococcus alactolyticus</name>
    <dbReference type="NCBI Taxonomy" id="29389"/>
    <lineage>
        <taxon>Bacteria</taxon>
        <taxon>Bacillati</taxon>
        <taxon>Bacillota</taxon>
        <taxon>Bacilli</taxon>
        <taxon>Lactobacillales</taxon>
        <taxon>Streptococcaceae</taxon>
        <taxon>Streptococcus</taxon>
    </lineage>
</organism>
<feature type="domain" description="Transposase IS110-like N-terminal" evidence="1">
    <location>
        <begin position="36"/>
        <end position="185"/>
    </location>
</feature>
<gene>
    <name evidence="3" type="ORF">O6R09_09045</name>
</gene>
<reference evidence="3 4" key="1">
    <citation type="submission" date="2022-12" db="EMBL/GenBank/DDBJ databases">
        <title>Streptococcus alactolyticus LGM, complete genome.</title>
        <authorList>
            <person name="Liu Z."/>
            <person name="Mu C."/>
            <person name="Zhu W."/>
        </authorList>
    </citation>
    <scope>NUCLEOTIDE SEQUENCE [LARGE SCALE GENOMIC DNA]</scope>
    <source>
        <strain evidence="3 4">LGM</strain>
    </source>
</reference>
<dbReference type="Proteomes" id="UP001212085">
    <property type="component" value="Chromosome"/>
</dbReference>
<evidence type="ECO:0000313" key="4">
    <source>
        <dbReference type="Proteomes" id="UP001212085"/>
    </source>
</evidence>
<protein>
    <submittedName>
        <fullName evidence="3">IS110 family transposase</fullName>
    </submittedName>
</protein>
<keyword evidence="4" id="KW-1185">Reference proteome</keyword>
<dbReference type="InterPro" id="IPR003346">
    <property type="entry name" value="Transposase_20"/>
</dbReference>
<name>A0ABY7M2B9_STRAY</name>
<dbReference type="NCBIfam" id="NF033542">
    <property type="entry name" value="transpos_IS110"/>
    <property type="match status" value="1"/>
</dbReference>